<evidence type="ECO:0000313" key="4">
    <source>
        <dbReference type="Proteomes" id="UP001221142"/>
    </source>
</evidence>
<feature type="compositionally biased region" description="Basic and acidic residues" evidence="1">
    <location>
        <begin position="646"/>
        <end position="656"/>
    </location>
</feature>
<feature type="region of interest" description="Disordered" evidence="1">
    <location>
        <begin position="505"/>
        <end position="539"/>
    </location>
</feature>
<feature type="compositionally biased region" description="Acidic residues" evidence="1">
    <location>
        <begin position="517"/>
        <end position="526"/>
    </location>
</feature>
<evidence type="ECO:0000313" key="3">
    <source>
        <dbReference type="EMBL" id="KAJ7611330.1"/>
    </source>
</evidence>
<feature type="region of interest" description="Disordered" evidence="1">
    <location>
        <begin position="472"/>
        <end position="492"/>
    </location>
</feature>
<name>A0AAD7AZZ3_9AGAR</name>
<feature type="region of interest" description="Disordered" evidence="1">
    <location>
        <begin position="1"/>
        <end position="61"/>
    </location>
</feature>
<comment type="caution">
    <text evidence="2">The sequence shown here is derived from an EMBL/GenBank/DDBJ whole genome shotgun (WGS) entry which is preliminary data.</text>
</comment>
<feature type="compositionally biased region" description="Low complexity" evidence="1">
    <location>
        <begin position="340"/>
        <end position="353"/>
    </location>
</feature>
<evidence type="ECO:0000313" key="2">
    <source>
        <dbReference type="EMBL" id="KAJ7606019.1"/>
    </source>
</evidence>
<accession>A0AAD7AZZ3</accession>
<sequence length="692" mass="71563">MSTTTTMMMPATKLTTTAPPRPSMSSTSTHSGTTSSTTMNFKTASGAQNAAPPSPLPTPTTRVRFDAECVLIPDAPAAKHRPRLVTKSYSLPLWRRRANSEDDGEQRVIKVALPSFSKKSTSQSRERNPSRSPPPPTSIPSCLRPPTALTPPTLSLTIPSTSSPIERGTLPPPPSPQPIRAPTPPPFTTILAVYTSAPISATVSTPHTAGLQPRTVPLRACCPECVSNTDAKEENFSRSAERVRRRGGESSLFAAARAGGFLSPLDDEEGRRLISGTGLVEVNRLVAALEERRSRSPSPCPSPSPTATGRASPSLLGAALGRAMEAGGEPYGELLSVDASDSGQGSSGRGSPLLSLGIAVDEVDKERRRRSADCRVIVLDEEDGYRYEQSPHISISTSPTRTSPTCRRPPSRPIAAYADDDDADLFPLPSASSSRAGTPATSPAGSDTSVHRLVNVKGSPRAAGLLPAALAGARAGSGSGTPYSREGVQEGMRCRSRSEAVCVALGSGPGRGRKEQQEEDGEDGWVEVESSDREKSLPIIPPLAVSVLAAGPYSPALAPRVTKQQASLAAAAAAGHGQGHLRVSSAPEATESVLTTSVSAPSTTTVPPKSTPAALSSSTPTSTPPPVQRSTSLQRTVSLGRTRSRSASDKDKDKGGNGKTGHGGHGAFGALVGVLKGVTSMSGPVAGAGVAV</sequence>
<feature type="compositionally biased region" description="Polar residues" evidence="1">
    <location>
        <begin position="430"/>
        <end position="448"/>
    </location>
</feature>
<feature type="compositionally biased region" description="Polar residues" evidence="1">
    <location>
        <begin position="39"/>
        <end position="48"/>
    </location>
</feature>
<feature type="compositionally biased region" description="Pro residues" evidence="1">
    <location>
        <begin position="170"/>
        <end position="187"/>
    </location>
</feature>
<feature type="region of interest" description="Disordered" evidence="1">
    <location>
        <begin position="579"/>
        <end position="666"/>
    </location>
</feature>
<feature type="region of interest" description="Disordered" evidence="1">
    <location>
        <begin position="334"/>
        <end position="353"/>
    </location>
</feature>
<feature type="region of interest" description="Disordered" evidence="1">
    <location>
        <begin position="290"/>
        <end position="313"/>
    </location>
</feature>
<dbReference type="AlphaFoldDB" id="A0AAD7AZZ3"/>
<feature type="compositionally biased region" description="Gly residues" evidence="1">
    <location>
        <begin position="657"/>
        <end position="666"/>
    </location>
</feature>
<organism evidence="2 4">
    <name type="scientific">Roridomyces roridus</name>
    <dbReference type="NCBI Taxonomy" id="1738132"/>
    <lineage>
        <taxon>Eukaryota</taxon>
        <taxon>Fungi</taxon>
        <taxon>Dikarya</taxon>
        <taxon>Basidiomycota</taxon>
        <taxon>Agaricomycotina</taxon>
        <taxon>Agaricomycetes</taxon>
        <taxon>Agaricomycetidae</taxon>
        <taxon>Agaricales</taxon>
        <taxon>Marasmiineae</taxon>
        <taxon>Mycenaceae</taxon>
        <taxon>Roridomyces</taxon>
    </lineage>
</organism>
<dbReference type="EMBL" id="JARKIF010000065">
    <property type="protein sequence ID" value="KAJ7606019.1"/>
    <property type="molecule type" value="Genomic_DNA"/>
</dbReference>
<reference evidence="2" key="1">
    <citation type="submission" date="2023-03" db="EMBL/GenBank/DDBJ databases">
        <title>Massive genome expansion in bonnet fungi (Mycena s.s.) driven by repeated elements and novel gene families across ecological guilds.</title>
        <authorList>
            <consortium name="Lawrence Berkeley National Laboratory"/>
            <person name="Harder C.B."/>
            <person name="Miyauchi S."/>
            <person name="Viragh M."/>
            <person name="Kuo A."/>
            <person name="Thoen E."/>
            <person name="Andreopoulos B."/>
            <person name="Lu D."/>
            <person name="Skrede I."/>
            <person name="Drula E."/>
            <person name="Henrissat B."/>
            <person name="Morin E."/>
            <person name="Kohler A."/>
            <person name="Barry K."/>
            <person name="LaButti K."/>
            <person name="Morin E."/>
            <person name="Salamov A."/>
            <person name="Lipzen A."/>
            <person name="Mereny Z."/>
            <person name="Hegedus B."/>
            <person name="Baldrian P."/>
            <person name="Stursova M."/>
            <person name="Weitz H."/>
            <person name="Taylor A."/>
            <person name="Grigoriev I.V."/>
            <person name="Nagy L.G."/>
            <person name="Martin F."/>
            <person name="Kauserud H."/>
        </authorList>
    </citation>
    <scope>NUCLEOTIDE SEQUENCE</scope>
    <source>
        <strain evidence="2">9284</strain>
    </source>
</reference>
<evidence type="ECO:0000256" key="1">
    <source>
        <dbReference type="SAM" id="MobiDB-lite"/>
    </source>
</evidence>
<feature type="region of interest" description="Disordered" evidence="1">
    <location>
        <begin position="392"/>
        <end position="450"/>
    </location>
</feature>
<feature type="region of interest" description="Disordered" evidence="1">
    <location>
        <begin position="98"/>
        <end position="187"/>
    </location>
</feature>
<feature type="compositionally biased region" description="Low complexity" evidence="1">
    <location>
        <begin position="1"/>
        <end position="38"/>
    </location>
</feature>
<dbReference type="Proteomes" id="UP001221142">
    <property type="component" value="Unassembled WGS sequence"/>
</dbReference>
<proteinExistence type="predicted"/>
<dbReference type="EMBL" id="JARKIF010000033">
    <property type="protein sequence ID" value="KAJ7611330.1"/>
    <property type="molecule type" value="Genomic_DNA"/>
</dbReference>
<keyword evidence="4" id="KW-1185">Reference proteome</keyword>
<feature type="compositionally biased region" description="Low complexity" evidence="1">
    <location>
        <begin position="592"/>
        <end position="621"/>
    </location>
</feature>
<protein>
    <submittedName>
        <fullName evidence="2">Uncharacterized protein</fullName>
    </submittedName>
</protein>
<feature type="compositionally biased region" description="Low complexity" evidence="1">
    <location>
        <begin position="392"/>
        <end position="417"/>
    </location>
</feature>
<gene>
    <name evidence="3" type="ORF">FB45DRAFT_941556</name>
    <name evidence="2" type="ORF">FB45DRAFT_951638</name>
</gene>
<feature type="compositionally biased region" description="Low complexity" evidence="1">
    <location>
        <begin position="139"/>
        <end position="164"/>
    </location>
</feature>